<dbReference type="EMBL" id="HE575324">
    <property type="protein sequence ID" value="CCC94666.1"/>
    <property type="molecule type" value="Genomic_DNA"/>
</dbReference>
<protein>
    <submittedName>
        <fullName evidence="2">Uncharacterized protein TCIL3000_11_460</fullName>
    </submittedName>
</protein>
<dbReference type="AlphaFoldDB" id="G0UZ47"/>
<sequence length="150" mass="16458">MYTSTGLRHASPFSFLATCFVPVLPGITSSIRKEAKKIKGAGRRGGPDSQGPVRPVLKPSTEGSFFHRLPSHVTVATPLRQVHIYTHINPSVLLYMLFVHHWQSQPFKSKGRMSPINSFPLSFCSSVPYSFCCGCCILMLSPGAISFNST</sequence>
<reference evidence="2" key="1">
    <citation type="journal article" date="2012" name="Proc. Natl. Acad. Sci. U.S.A.">
        <title>Antigenic diversity is generated by distinct evolutionary mechanisms in African trypanosome species.</title>
        <authorList>
            <person name="Jackson A.P."/>
            <person name="Berry A."/>
            <person name="Aslett M."/>
            <person name="Allison H.C."/>
            <person name="Burton P."/>
            <person name="Vavrova-Anderson J."/>
            <person name="Brown R."/>
            <person name="Browne H."/>
            <person name="Corton N."/>
            <person name="Hauser H."/>
            <person name="Gamble J."/>
            <person name="Gilderthorp R."/>
            <person name="Marcello L."/>
            <person name="McQuillan J."/>
            <person name="Otto T.D."/>
            <person name="Quail M.A."/>
            <person name="Sanders M.J."/>
            <person name="van Tonder A."/>
            <person name="Ginger M.L."/>
            <person name="Field M.C."/>
            <person name="Barry J.D."/>
            <person name="Hertz-Fowler C."/>
            <person name="Berriman M."/>
        </authorList>
    </citation>
    <scope>NUCLEOTIDE SEQUENCE</scope>
    <source>
        <strain evidence="2">IL3000</strain>
    </source>
</reference>
<evidence type="ECO:0000256" key="1">
    <source>
        <dbReference type="SAM" id="MobiDB-lite"/>
    </source>
</evidence>
<evidence type="ECO:0000313" key="2">
    <source>
        <dbReference type="EMBL" id="CCC94666.1"/>
    </source>
</evidence>
<accession>G0UZ47</accession>
<gene>
    <name evidence="2" type="ORF">TCIL3000_11_460</name>
</gene>
<name>G0UZ47_TRYCI</name>
<feature type="region of interest" description="Disordered" evidence="1">
    <location>
        <begin position="35"/>
        <end position="54"/>
    </location>
</feature>
<proteinExistence type="predicted"/>
<organism evidence="2">
    <name type="scientific">Trypanosoma congolense (strain IL3000)</name>
    <dbReference type="NCBI Taxonomy" id="1068625"/>
    <lineage>
        <taxon>Eukaryota</taxon>
        <taxon>Discoba</taxon>
        <taxon>Euglenozoa</taxon>
        <taxon>Kinetoplastea</taxon>
        <taxon>Metakinetoplastina</taxon>
        <taxon>Trypanosomatida</taxon>
        <taxon>Trypanosomatidae</taxon>
        <taxon>Trypanosoma</taxon>
        <taxon>Nannomonas</taxon>
    </lineage>
</organism>
<dbReference type="VEuPathDB" id="TriTrypDB:TcIL3000.11.460"/>